<accession>J3CHG9</accession>
<dbReference type="InterPro" id="IPR022385">
    <property type="entry name" value="Rhs_assc_core"/>
</dbReference>
<gene>
    <name evidence="1" type="ORF">PMI13_02332</name>
</gene>
<dbReference type="EMBL" id="AKJY01000040">
    <property type="protein sequence ID" value="EJL71486.1"/>
    <property type="molecule type" value="Genomic_DNA"/>
</dbReference>
<dbReference type="Gene3D" id="2.180.10.10">
    <property type="entry name" value="RHS repeat-associated core"/>
    <property type="match status" value="1"/>
</dbReference>
<dbReference type="NCBIfam" id="TIGR03696">
    <property type="entry name" value="Rhs_assc_core"/>
    <property type="match status" value="1"/>
</dbReference>
<protein>
    <submittedName>
        <fullName evidence="1">RHS repeat-associated core domain protein containing protein</fullName>
    </submittedName>
</protein>
<dbReference type="InterPro" id="IPR050708">
    <property type="entry name" value="T6SS_VgrG/RHS"/>
</dbReference>
<name>J3CHG9_9FLAO</name>
<dbReference type="AlphaFoldDB" id="J3CHG9"/>
<dbReference type="Proteomes" id="UP000007509">
    <property type="component" value="Unassembled WGS sequence"/>
</dbReference>
<proteinExistence type="predicted"/>
<sequence length="368" mass="42270">MLYFYNYTDHLGNVRLSYFYNGSSAEVLEENNYYPFGLKHEGYNALNGNPAYKYQYNGKELQQETGWSDYGARMYMADIARWGVIDPLAETSRRWTTYNYAFDNPVNFIDPDGKRAVAPSSTVEIFYAPGGMLDYYSHGGTGSRASIAAWLGQEDPLTSDDMMTGGGVFSKEPDIRDSPEYQEAMNMIYTPDFGQFDFSQFGNDNDEEPVNFFGKSDEKVFHEKFKEMQKKFGMTKGDGIFRVFGHGFEGGIWDGDNLLRDANSFDKVMVNKNPRWKNVDKMEKSMLLLYSCLSGYDEGKIVSIAQQISLKHPKTIVVGFEKWIPYNINTPGFPMINRLKDSTDNWGWVKVYLNGKIIQHQPYRDFIK</sequence>
<dbReference type="RefSeq" id="WP_007843751.1">
    <property type="nucleotide sequence ID" value="NZ_AKJY01000040.1"/>
</dbReference>
<evidence type="ECO:0000313" key="2">
    <source>
        <dbReference type="Proteomes" id="UP000007509"/>
    </source>
</evidence>
<organism evidence="1 2">
    <name type="scientific">Chryseobacterium populi</name>
    <dbReference type="NCBI Taxonomy" id="1144316"/>
    <lineage>
        <taxon>Bacteria</taxon>
        <taxon>Pseudomonadati</taxon>
        <taxon>Bacteroidota</taxon>
        <taxon>Flavobacteriia</taxon>
        <taxon>Flavobacteriales</taxon>
        <taxon>Weeksellaceae</taxon>
        <taxon>Chryseobacterium group</taxon>
        <taxon>Chryseobacterium</taxon>
    </lineage>
</organism>
<keyword evidence="2" id="KW-1185">Reference proteome</keyword>
<dbReference type="PANTHER" id="PTHR32305">
    <property type="match status" value="1"/>
</dbReference>
<dbReference type="PATRIC" id="fig|1144316.3.peg.2350"/>
<evidence type="ECO:0000313" key="1">
    <source>
        <dbReference type="EMBL" id="EJL71486.1"/>
    </source>
</evidence>
<comment type="caution">
    <text evidence="1">The sequence shown here is derived from an EMBL/GenBank/DDBJ whole genome shotgun (WGS) entry which is preliminary data.</text>
</comment>
<dbReference type="PANTHER" id="PTHR32305:SF15">
    <property type="entry name" value="PROTEIN RHSA-RELATED"/>
    <property type="match status" value="1"/>
</dbReference>
<reference evidence="1 2" key="1">
    <citation type="journal article" date="2012" name="J. Bacteriol.">
        <title>Twenty-one genome sequences from Pseudomonas species and 19 genome sequences from diverse bacteria isolated from the rhizosphere and endosphere of Populus deltoides.</title>
        <authorList>
            <person name="Brown S.D."/>
            <person name="Utturkar S.M."/>
            <person name="Klingeman D.M."/>
            <person name="Johnson C.M."/>
            <person name="Martin S.L."/>
            <person name="Land M.L."/>
            <person name="Lu T.Y."/>
            <person name="Schadt C.W."/>
            <person name="Doktycz M.J."/>
            <person name="Pelletier D.A."/>
        </authorList>
    </citation>
    <scope>NUCLEOTIDE SEQUENCE [LARGE SCALE GENOMIC DNA]</scope>
    <source>
        <strain evidence="1 2">CF314</strain>
    </source>
</reference>